<evidence type="ECO:0000313" key="3">
    <source>
        <dbReference type="Proteomes" id="UP001413721"/>
    </source>
</evidence>
<dbReference type="PANTHER" id="PTHR42964">
    <property type="entry name" value="ENOYL-COA HYDRATASE"/>
    <property type="match status" value="1"/>
</dbReference>
<dbReference type="Gene3D" id="1.10.12.10">
    <property type="entry name" value="Lyase 2-enoyl-coa Hydratase, Chain A, domain 2"/>
    <property type="match status" value="1"/>
</dbReference>
<comment type="similarity">
    <text evidence="1">Belongs to the enoyl-CoA hydratase/isomerase family.</text>
</comment>
<comment type="caution">
    <text evidence="2">The sequence shown here is derived from an EMBL/GenBank/DDBJ whole genome shotgun (WGS) entry which is preliminary data.</text>
</comment>
<protein>
    <submittedName>
        <fullName evidence="2">Enoyl-CoA hydratase/isomerase family protein</fullName>
    </submittedName>
</protein>
<accession>A0ABU9YNU6</accession>
<organism evidence="2 3">
    <name type="scientific">Tistrella arctica</name>
    <dbReference type="NCBI Taxonomy" id="3133430"/>
    <lineage>
        <taxon>Bacteria</taxon>
        <taxon>Pseudomonadati</taxon>
        <taxon>Pseudomonadota</taxon>
        <taxon>Alphaproteobacteria</taxon>
        <taxon>Geminicoccales</taxon>
        <taxon>Geminicoccaceae</taxon>
        <taxon>Tistrella</taxon>
    </lineage>
</organism>
<evidence type="ECO:0000313" key="2">
    <source>
        <dbReference type="EMBL" id="MEN2990466.1"/>
    </source>
</evidence>
<dbReference type="EMBL" id="JBBKTW010000007">
    <property type="protein sequence ID" value="MEN2990466.1"/>
    <property type="molecule type" value="Genomic_DNA"/>
</dbReference>
<dbReference type="CDD" id="cd06558">
    <property type="entry name" value="crotonase-like"/>
    <property type="match status" value="1"/>
</dbReference>
<evidence type="ECO:0000256" key="1">
    <source>
        <dbReference type="ARBA" id="ARBA00005254"/>
    </source>
</evidence>
<dbReference type="Pfam" id="PF00378">
    <property type="entry name" value="ECH_1"/>
    <property type="match status" value="1"/>
</dbReference>
<dbReference type="Gene3D" id="3.90.226.10">
    <property type="entry name" value="2-enoyl-CoA Hydratase, Chain A, domain 1"/>
    <property type="match status" value="1"/>
</dbReference>
<reference evidence="2 3" key="1">
    <citation type="submission" date="2024-03" db="EMBL/GenBank/DDBJ databases">
        <title>High-quality draft genome sequencing of Tistrella sp. BH-R2-4.</title>
        <authorList>
            <person name="Dong C."/>
        </authorList>
    </citation>
    <scope>NUCLEOTIDE SEQUENCE [LARGE SCALE GENOMIC DNA]</scope>
    <source>
        <strain evidence="2 3">BH-R2-4</strain>
    </source>
</reference>
<sequence length="275" mass="28876">MTTSRLPICPDLLLDLDGPVLKLTLNRPDVRNAMTHELVRQMIEVVAWLEDHAEVGALVIRGAGGTFCAGGDIKGFMAAFRAPKPAAGQPDPIMADNRRFGSFLLRVEALPQTVVVAVEGAAFGGGLGLACIGDVMICTGDARFALSETGLGIPPAQIAPFVAARIGISQARRLALTGMRFDGTEAGRIGLAHEVVADTAALDARLDRLLGDIRRCAPGANATTKRLLMAGRTTPLPDLLDQSSAEFARCLRGAEGQEGVAAFLDKRKPAWVAGA</sequence>
<keyword evidence="3" id="KW-1185">Reference proteome</keyword>
<dbReference type="SUPFAM" id="SSF52096">
    <property type="entry name" value="ClpP/crotonase"/>
    <property type="match status" value="1"/>
</dbReference>
<dbReference type="Proteomes" id="UP001413721">
    <property type="component" value="Unassembled WGS sequence"/>
</dbReference>
<dbReference type="InterPro" id="IPR014748">
    <property type="entry name" value="Enoyl-CoA_hydra_C"/>
</dbReference>
<dbReference type="RefSeq" id="WP_345931920.1">
    <property type="nucleotide sequence ID" value="NZ_JBBKTV010000002.1"/>
</dbReference>
<dbReference type="InterPro" id="IPR001753">
    <property type="entry name" value="Enoyl-CoA_hydra/iso"/>
</dbReference>
<proteinExistence type="inferred from homology"/>
<dbReference type="InterPro" id="IPR029045">
    <property type="entry name" value="ClpP/crotonase-like_dom_sf"/>
</dbReference>
<dbReference type="PANTHER" id="PTHR42964:SF1">
    <property type="entry name" value="POLYKETIDE BIOSYNTHESIS ENOYL-COA HYDRATASE PKSH-RELATED"/>
    <property type="match status" value="1"/>
</dbReference>
<gene>
    <name evidence="2" type="ORF">WG926_19290</name>
</gene>
<dbReference type="InterPro" id="IPR051683">
    <property type="entry name" value="Enoyl-CoA_Hydratase/Isomerase"/>
</dbReference>
<name>A0ABU9YNU6_9PROT</name>